<evidence type="ECO:0000313" key="3">
    <source>
        <dbReference type="Proteomes" id="UP001597216"/>
    </source>
</evidence>
<keyword evidence="3" id="KW-1185">Reference proteome</keyword>
<accession>A0ABW3SVZ0</accession>
<reference evidence="3" key="1">
    <citation type="journal article" date="2019" name="Int. J. Syst. Evol. Microbiol.">
        <title>The Global Catalogue of Microorganisms (GCM) 10K type strain sequencing project: providing services to taxonomists for standard genome sequencing and annotation.</title>
        <authorList>
            <consortium name="The Broad Institute Genomics Platform"/>
            <consortium name="The Broad Institute Genome Sequencing Center for Infectious Disease"/>
            <person name="Wu L."/>
            <person name="Ma J."/>
        </authorList>
    </citation>
    <scope>NUCLEOTIDE SEQUENCE [LARGE SCALE GENOMIC DNA]</scope>
    <source>
        <strain evidence="3">CCUG 55074</strain>
    </source>
</reference>
<evidence type="ECO:0000256" key="1">
    <source>
        <dbReference type="SAM" id="SignalP"/>
    </source>
</evidence>
<comment type="caution">
    <text evidence="2">The sequence shown here is derived from an EMBL/GenBank/DDBJ whole genome shotgun (WGS) entry which is preliminary data.</text>
</comment>
<keyword evidence="1" id="KW-0732">Signal</keyword>
<name>A0ABW3SVZ0_9CAUL</name>
<sequence>MLRILRSWATVFMLALLGAGSAGAQTTENAPDILLRRAPTRGVEPCAQAAGVFLQQAGFRVWRMDAATVSAGKPGGVGSALSVICGATGADLVLRGDWAFGGEAYARADRLLKDLTAALATAPPAQAPAWAPGSPFQSFTVRHLPLDRKVRCRVIAEQATRGMAFKAVGLRGGKQADSYPTVPERAPWFNFNCERDGELTIVMGANPQDAYDPAPYLARVLTAAPLAVGVAEAPPHLDVALTAHGDGGAGRCMAAAKAVMLFEGMSPKELSDDSLFANKMNGSLAVRCTPEWALAAAAGSGEVGTGDFTNYLPAAYASPPKAIAPDALPADTVRPALGTVHRPNATTAADCAEAATLSLKAAGYTAEPSAETYGDAPKAQIIKAALDTAPAAATLVCTATRYAIVAAFGRNSPPATAEMTRLDGLMAEELTRPHWGSRGPSGLSYEAPRAGDLTLSTGPDGERATQRASFDGVEYVGWVLRPPSAGPVDPQALLARQTAALEAEGATVAHVEQTSFKRAPSLAVWASRPGPDGRSLKIVARYVVHQNALYGIEFRYPEGRNPAAELQRFSESLQIYGLY</sequence>
<organism evidence="2 3">
    <name type="scientific">Phenylobacterium conjunctum</name>
    <dbReference type="NCBI Taxonomy" id="1298959"/>
    <lineage>
        <taxon>Bacteria</taxon>
        <taxon>Pseudomonadati</taxon>
        <taxon>Pseudomonadota</taxon>
        <taxon>Alphaproteobacteria</taxon>
        <taxon>Caulobacterales</taxon>
        <taxon>Caulobacteraceae</taxon>
        <taxon>Phenylobacterium</taxon>
    </lineage>
</organism>
<dbReference type="Proteomes" id="UP001597216">
    <property type="component" value="Unassembled WGS sequence"/>
</dbReference>
<protein>
    <submittedName>
        <fullName evidence="2">Uncharacterized protein</fullName>
    </submittedName>
</protein>
<evidence type="ECO:0000313" key="2">
    <source>
        <dbReference type="EMBL" id="MFD1189088.1"/>
    </source>
</evidence>
<dbReference type="EMBL" id="JBHTLQ010000001">
    <property type="protein sequence ID" value="MFD1189088.1"/>
    <property type="molecule type" value="Genomic_DNA"/>
</dbReference>
<proteinExistence type="predicted"/>
<feature type="signal peptide" evidence="1">
    <location>
        <begin position="1"/>
        <end position="24"/>
    </location>
</feature>
<feature type="chain" id="PRO_5045261196" evidence="1">
    <location>
        <begin position="25"/>
        <end position="579"/>
    </location>
</feature>
<gene>
    <name evidence="2" type="ORF">ACFQ27_00725</name>
</gene>
<dbReference type="RefSeq" id="WP_377352014.1">
    <property type="nucleotide sequence ID" value="NZ_JBHTLQ010000001.1"/>
</dbReference>